<dbReference type="CDD" id="cd07765">
    <property type="entry name" value="KRAB_A-box"/>
    <property type="match status" value="1"/>
</dbReference>
<feature type="compositionally biased region" description="Basic and acidic residues" evidence="1">
    <location>
        <begin position="63"/>
        <end position="76"/>
    </location>
</feature>
<feature type="domain" description="KRAB" evidence="2">
    <location>
        <begin position="83"/>
        <end position="125"/>
    </location>
</feature>
<dbReference type="InParanoid" id="A0A7E6CEB8"/>
<dbReference type="Pfam" id="PF01352">
    <property type="entry name" value="KRAB"/>
    <property type="match status" value="1"/>
</dbReference>
<name>A0A7E6CEB8_9CHIR</name>
<organism evidence="3 4">
    <name type="scientific">Phyllostomus discolor</name>
    <name type="common">pale spear-nosed bat</name>
    <dbReference type="NCBI Taxonomy" id="89673"/>
    <lineage>
        <taxon>Eukaryota</taxon>
        <taxon>Metazoa</taxon>
        <taxon>Chordata</taxon>
        <taxon>Craniata</taxon>
        <taxon>Vertebrata</taxon>
        <taxon>Euteleostomi</taxon>
        <taxon>Mammalia</taxon>
        <taxon>Eutheria</taxon>
        <taxon>Laurasiatheria</taxon>
        <taxon>Chiroptera</taxon>
        <taxon>Yangochiroptera</taxon>
        <taxon>Phyllostomidae</taxon>
        <taxon>Phyllostominae</taxon>
        <taxon>Phyllostomus</taxon>
    </lineage>
</organism>
<proteinExistence type="predicted"/>
<evidence type="ECO:0000313" key="3">
    <source>
        <dbReference type="Proteomes" id="UP000504628"/>
    </source>
</evidence>
<dbReference type="GO" id="GO:0006355">
    <property type="term" value="P:regulation of DNA-templated transcription"/>
    <property type="evidence" value="ECO:0007669"/>
    <property type="project" value="InterPro"/>
</dbReference>
<dbReference type="KEGG" id="pdic:118496762"/>
<dbReference type="InterPro" id="IPR001909">
    <property type="entry name" value="KRAB"/>
</dbReference>
<dbReference type="PANTHER" id="PTHR23232:SF163">
    <property type="entry name" value="ZINC FINGER PROTEIN 589"/>
    <property type="match status" value="1"/>
</dbReference>
<dbReference type="InterPro" id="IPR036051">
    <property type="entry name" value="KRAB_dom_sf"/>
</dbReference>
<gene>
    <name evidence="4" type="primary">LOC118496762</name>
</gene>
<dbReference type="PROSITE" id="PS50805">
    <property type="entry name" value="KRAB"/>
    <property type="match status" value="1"/>
</dbReference>
<dbReference type="InterPro" id="IPR050169">
    <property type="entry name" value="Krueppel_C2H2_ZnF"/>
</dbReference>
<accession>A0A7E6CEB8</accession>
<dbReference type="GeneID" id="118496762"/>
<evidence type="ECO:0000259" key="2">
    <source>
        <dbReference type="PROSITE" id="PS50805"/>
    </source>
</evidence>
<dbReference type="AlphaFoldDB" id="A0A7E6CEB8"/>
<dbReference type="OrthoDB" id="9892686at2759"/>
<feature type="region of interest" description="Disordered" evidence="1">
    <location>
        <begin position="46"/>
        <end position="76"/>
    </location>
</feature>
<dbReference type="Gene3D" id="6.10.140.140">
    <property type="match status" value="1"/>
</dbReference>
<keyword evidence="3" id="KW-1185">Reference proteome</keyword>
<dbReference type="RefSeq" id="XP_035865345.1">
    <property type="nucleotide sequence ID" value="XM_036009452.1"/>
</dbReference>
<evidence type="ECO:0000313" key="4">
    <source>
        <dbReference type="RefSeq" id="XP_035865345.1"/>
    </source>
</evidence>
<protein>
    <submittedName>
        <fullName evidence="4">Zinc finger protein 343-like</fullName>
    </submittedName>
</protein>
<dbReference type="Proteomes" id="UP000504628">
    <property type="component" value="Chromosome 9"/>
</dbReference>
<dbReference type="SUPFAM" id="SSF109640">
    <property type="entry name" value="KRAB domain (Kruppel-associated box)"/>
    <property type="match status" value="1"/>
</dbReference>
<sequence>NNFYLGLLAEFRGKRCADSRTTTLPDRSASGEQGWEEILSLDHREDTQTMKKSTQSHQAKGVPSKDTDWPREREGKPKISLPVTFRDISVVFTKAEWRWLSPKQRSLYKEVMLENCRNLLALATP</sequence>
<evidence type="ECO:0000256" key="1">
    <source>
        <dbReference type="SAM" id="MobiDB-lite"/>
    </source>
</evidence>
<reference evidence="4" key="1">
    <citation type="submission" date="2025-08" db="UniProtKB">
        <authorList>
            <consortium name="RefSeq"/>
        </authorList>
    </citation>
    <scope>IDENTIFICATION</scope>
    <source>
        <tissue evidence="4">Muscle</tissue>
    </source>
</reference>
<feature type="non-terminal residue" evidence="4">
    <location>
        <position position="1"/>
    </location>
</feature>
<dbReference type="SMART" id="SM00349">
    <property type="entry name" value="KRAB"/>
    <property type="match status" value="1"/>
</dbReference>
<dbReference type="PANTHER" id="PTHR23232">
    <property type="entry name" value="KRAB DOMAIN C2H2 ZINC FINGER"/>
    <property type="match status" value="1"/>
</dbReference>